<proteinExistence type="predicted"/>
<dbReference type="EMBL" id="JAPFQI010000021">
    <property type="protein sequence ID" value="MCW8087761.1"/>
    <property type="molecule type" value="Genomic_DNA"/>
</dbReference>
<dbReference type="SUPFAM" id="SSF51735">
    <property type="entry name" value="NAD(P)-binding Rossmann-fold domains"/>
    <property type="match status" value="1"/>
</dbReference>
<dbReference type="InterPro" id="IPR045017">
    <property type="entry name" value="DECR2-like"/>
</dbReference>
<dbReference type="PRINTS" id="PR00081">
    <property type="entry name" value="GDHRDH"/>
</dbReference>
<keyword evidence="5" id="KW-1185">Reference proteome</keyword>
<dbReference type="Proteomes" id="UP001526430">
    <property type="component" value="Unassembled WGS sequence"/>
</dbReference>
<dbReference type="RefSeq" id="WP_301591967.1">
    <property type="nucleotide sequence ID" value="NZ_JAPFQI010000021.1"/>
</dbReference>
<organism evidence="4 5">
    <name type="scientific">Sabulicella glaciei</name>
    <dbReference type="NCBI Taxonomy" id="2984948"/>
    <lineage>
        <taxon>Bacteria</taxon>
        <taxon>Pseudomonadati</taxon>
        <taxon>Pseudomonadota</taxon>
        <taxon>Alphaproteobacteria</taxon>
        <taxon>Acetobacterales</taxon>
        <taxon>Acetobacteraceae</taxon>
        <taxon>Sabulicella</taxon>
    </lineage>
</organism>
<comment type="caution">
    <text evidence="4">The sequence shown here is derived from an EMBL/GenBank/DDBJ whole genome shotgun (WGS) entry which is preliminary data.</text>
</comment>
<reference evidence="4 5" key="1">
    <citation type="submission" date="2022-10" db="EMBL/GenBank/DDBJ databases">
        <title>Roseococcus glaciei nov., sp. nov., isolated from glacier.</title>
        <authorList>
            <person name="Liu Q."/>
            <person name="Xin Y.-H."/>
        </authorList>
    </citation>
    <scope>NUCLEOTIDE SEQUENCE [LARGE SCALE GENOMIC DNA]</scope>
    <source>
        <strain evidence="4 5">MDT2-1-1</strain>
    </source>
</reference>
<feature type="compositionally biased region" description="Basic and acidic residues" evidence="3">
    <location>
        <begin position="201"/>
        <end position="210"/>
    </location>
</feature>
<dbReference type="Gene3D" id="3.40.50.720">
    <property type="entry name" value="NAD(P)-binding Rossmann-like Domain"/>
    <property type="match status" value="1"/>
</dbReference>
<dbReference type="PANTHER" id="PTHR43296">
    <property type="entry name" value="PEROXISOMAL 2,4-DIENOYL-COA REDUCTASE"/>
    <property type="match status" value="1"/>
</dbReference>
<evidence type="ECO:0000313" key="5">
    <source>
        <dbReference type="Proteomes" id="UP001526430"/>
    </source>
</evidence>
<feature type="region of interest" description="Disordered" evidence="3">
    <location>
        <begin position="192"/>
        <end position="216"/>
    </location>
</feature>
<evidence type="ECO:0000256" key="1">
    <source>
        <dbReference type="ARBA" id="ARBA00022857"/>
    </source>
</evidence>
<dbReference type="Pfam" id="PF13561">
    <property type="entry name" value="adh_short_C2"/>
    <property type="match status" value="1"/>
</dbReference>
<evidence type="ECO:0000256" key="2">
    <source>
        <dbReference type="ARBA" id="ARBA00023002"/>
    </source>
</evidence>
<dbReference type="PANTHER" id="PTHR43296:SF2">
    <property type="entry name" value="PEROXISOMAL 2,4-DIENOYL-COA REDUCTASE [(3E)-ENOYL-COA-PRODUCING]"/>
    <property type="match status" value="1"/>
</dbReference>
<dbReference type="InterPro" id="IPR036291">
    <property type="entry name" value="NAD(P)-bd_dom_sf"/>
</dbReference>
<sequence length="286" mass="30770">MFRDDLFAGHRVLVTGGGTGLGRAMAERLLALGAEVEIWGRRDAVLKEAADAMGGAPRVSFRAVDIRDGEAVERAVAAAWEEGRPFTRLINNAAGNFISRTEDLSRRGFRAIAEIVFHGTFHVTQEVGKRWIADGTGGAVLSIVVTWIWTGSPFVVPSAMSKAGVEAMTKSLAVEWGRHGIRLNGIAPGVIPTEGASSRLRPGDTRHSEPAQRNPLGRVGKLEEIGDLAAFLLAPDTGWINGQTVALDGGDWLANGAYFTNYLGWGDAEWQAARERIRARDAADKN</sequence>
<keyword evidence="2" id="KW-0560">Oxidoreductase</keyword>
<dbReference type="InterPro" id="IPR002347">
    <property type="entry name" value="SDR_fam"/>
</dbReference>
<protein>
    <submittedName>
        <fullName evidence="4">SDR family oxidoreductase</fullName>
    </submittedName>
</protein>
<gene>
    <name evidence="4" type="ORF">OF850_19315</name>
</gene>
<evidence type="ECO:0000313" key="4">
    <source>
        <dbReference type="EMBL" id="MCW8087761.1"/>
    </source>
</evidence>
<keyword evidence="1" id="KW-0521">NADP</keyword>
<name>A0ABT3P027_9PROT</name>
<accession>A0ABT3P027</accession>
<evidence type="ECO:0000256" key="3">
    <source>
        <dbReference type="SAM" id="MobiDB-lite"/>
    </source>
</evidence>